<reference evidence="1" key="1">
    <citation type="submission" date="2014-09" db="EMBL/GenBank/DDBJ databases">
        <authorList>
            <person name="Magalhaes I.L.F."/>
            <person name="Oliveira U."/>
            <person name="Santos F.R."/>
            <person name="Vidigal T.H.D.A."/>
            <person name="Brescovit A.D."/>
            <person name="Santos A.J."/>
        </authorList>
    </citation>
    <scope>NUCLEOTIDE SEQUENCE</scope>
    <source>
        <tissue evidence="1">Shoot tissue taken approximately 20 cm above the soil surface</tissue>
    </source>
</reference>
<evidence type="ECO:0000313" key="1">
    <source>
        <dbReference type="EMBL" id="JAD16544.1"/>
    </source>
</evidence>
<proteinExistence type="predicted"/>
<protein>
    <submittedName>
        <fullName evidence="1">Uncharacterized protein</fullName>
    </submittedName>
</protein>
<name>A0A0A8XRI9_ARUDO</name>
<organism evidence="1">
    <name type="scientific">Arundo donax</name>
    <name type="common">Giant reed</name>
    <name type="synonym">Donax arundinaceus</name>
    <dbReference type="NCBI Taxonomy" id="35708"/>
    <lineage>
        <taxon>Eukaryota</taxon>
        <taxon>Viridiplantae</taxon>
        <taxon>Streptophyta</taxon>
        <taxon>Embryophyta</taxon>
        <taxon>Tracheophyta</taxon>
        <taxon>Spermatophyta</taxon>
        <taxon>Magnoliopsida</taxon>
        <taxon>Liliopsida</taxon>
        <taxon>Poales</taxon>
        <taxon>Poaceae</taxon>
        <taxon>PACMAD clade</taxon>
        <taxon>Arundinoideae</taxon>
        <taxon>Arundineae</taxon>
        <taxon>Arundo</taxon>
    </lineage>
</organism>
<reference evidence="1" key="2">
    <citation type="journal article" date="2015" name="Data Brief">
        <title>Shoot transcriptome of the giant reed, Arundo donax.</title>
        <authorList>
            <person name="Barrero R.A."/>
            <person name="Guerrero F.D."/>
            <person name="Moolhuijzen P."/>
            <person name="Goolsby J.A."/>
            <person name="Tidwell J."/>
            <person name="Bellgard S.E."/>
            <person name="Bellgard M.I."/>
        </authorList>
    </citation>
    <scope>NUCLEOTIDE SEQUENCE</scope>
    <source>
        <tissue evidence="1">Shoot tissue taken approximately 20 cm above the soil surface</tissue>
    </source>
</reference>
<dbReference type="AlphaFoldDB" id="A0A0A8XRI9"/>
<accession>A0A0A8XRI9</accession>
<dbReference type="EMBL" id="GBRH01281351">
    <property type="protein sequence ID" value="JAD16544.1"/>
    <property type="molecule type" value="Transcribed_RNA"/>
</dbReference>
<sequence length="21" mass="2317">MSRKKIAVIARPLPSNLLVLP</sequence>